<organism evidence="1 2">
    <name type="scientific">Proteus mirabilis</name>
    <dbReference type="NCBI Taxonomy" id="584"/>
    <lineage>
        <taxon>Bacteria</taxon>
        <taxon>Pseudomonadati</taxon>
        <taxon>Pseudomonadota</taxon>
        <taxon>Gammaproteobacteria</taxon>
        <taxon>Enterobacterales</taxon>
        <taxon>Morganellaceae</taxon>
        <taxon>Proteus</taxon>
    </lineage>
</organism>
<accession>A0A2X2BP81</accession>
<evidence type="ECO:0000313" key="1">
    <source>
        <dbReference type="EMBL" id="SPY96681.1"/>
    </source>
</evidence>
<dbReference type="EMBL" id="UAUE01000020">
    <property type="protein sequence ID" value="SPY96681.1"/>
    <property type="molecule type" value="Genomic_DNA"/>
</dbReference>
<keyword evidence="1" id="KW-0547">Nucleotide-binding</keyword>
<reference evidence="1 2" key="1">
    <citation type="submission" date="2018-06" db="EMBL/GenBank/DDBJ databases">
        <authorList>
            <consortium name="Pathogen Informatics"/>
            <person name="Doyle S."/>
        </authorList>
    </citation>
    <scope>NUCLEOTIDE SEQUENCE [LARGE SCALE GENOMIC DNA]</scope>
    <source>
        <strain evidence="1 2">NCTC10975</strain>
    </source>
</reference>
<dbReference type="GO" id="GO:0005524">
    <property type="term" value="F:ATP binding"/>
    <property type="evidence" value="ECO:0007669"/>
    <property type="project" value="UniProtKB-KW"/>
</dbReference>
<proteinExistence type="predicted"/>
<dbReference type="Proteomes" id="UP000251485">
    <property type="component" value="Unassembled WGS sequence"/>
</dbReference>
<sequence length="43" mass="4762">MKFELDHLPGHLLQAEISAAELHSIQNGKVKVTLPANELHIFA</sequence>
<dbReference type="AlphaFoldDB" id="A0A2X2BP81"/>
<dbReference type="RefSeq" id="WP_260440273.1">
    <property type="nucleotide sequence ID" value="NZ_CP137214.1"/>
</dbReference>
<name>A0A2X2BP81_PROMI</name>
<gene>
    <name evidence="1" type="primary">fbpC_2</name>
    <name evidence="1" type="ORF">NCTC10975_02407</name>
</gene>
<keyword evidence="1" id="KW-0067">ATP-binding</keyword>
<evidence type="ECO:0000313" key="2">
    <source>
        <dbReference type="Proteomes" id="UP000251485"/>
    </source>
</evidence>
<protein>
    <submittedName>
        <fullName evidence="1">Ferric transporter ATP-binding subunit</fullName>
    </submittedName>
</protein>